<dbReference type="EMBL" id="WOWK01000080">
    <property type="protein sequence ID" value="KAF0320707.1"/>
    <property type="molecule type" value="Genomic_DNA"/>
</dbReference>
<dbReference type="Proteomes" id="UP000434172">
    <property type="component" value="Unassembled WGS sequence"/>
</dbReference>
<feature type="transmembrane region" description="Helical" evidence="2">
    <location>
        <begin position="851"/>
        <end position="870"/>
    </location>
</feature>
<evidence type="ECO:0000256" key="2">
    <source>
        <dbReference type="SAM" id="Phobius"/>
    </source>
</evidence>
<dbReference type="AlphaFoldDB" id="A0A8H3ZM85"/>
<feature type="region of interest" description="Disordered" evidence="1">
    <location>
        <begin position="142"/>
        <end position="164"/>
    </location>
</feature>
<feature type="transmembrane region" description="Helical" evidence="2">
    <location>
        <begin position="768"/>
        <end position="793"/>
    </location>
</feature>
<proteinExistence type="predicted"/>
<evidence type="ECO:0000313" key="3">
    <source>
        <dbReference type="EMBL" id="KAF0320707.1"/>
    </source>
</evidence>
<evidence type="ECO:0000256" key="1">
    <source>
        <dbReference type="SAM" id="MobiDB-lite"/>
    </source>
</evidence>
<evidence type="ECO:0000313" key="4">
    <source>
        <dbReference type="Proteomes" id="UP000434172"/>
    </source>
</evidence>
<keyword evidence="2" id="KW-0472">Membrane</keyword>
<comment type="caution">
    <text evidence="3">The sequence shown here is derived from an EMBL/GenBank/DDBJ whole genome shotgun (WGS) entry which is preliminary data.</text>
</comment>
<feature type="region of interest" description="Disordered" evidence="1">
    <location>
        <begin position="188"/>
        <end position="242"/>
    </location>
</feature>
<feature type="transmembrane region" description="Helical" evidence="2">
    <location>
        <begin position="933"/>
        <end position="957"/>
    </location>
</feature>
<accession>A0A8H3ZM85</accession>
<feature type="transmembrane region" description="Helical" evidence="2">
    <location>
        <begin position="901"/>
        <end position="927"/>
    </location>
</feature>
<keyword evidence="2" id="KW-0812">Transmembrane</keyword>
<keyword evidence="2" id="KW-1133">Transmembrane helix</keyword>
<feature type="compositionally biased region" description="Polar residues" evidence="1">
    <location>
        <begin position="1"/>
        <end position="12"/>
    </location>
</feature>
<protein>
    <submittedName>
        <fullName evidence="3">Uncharacterized protein</fullName>
    </submittedName>
</protein>
<name>A0A8H3ZM85_9PEZI</name>
<feature type="compositionally biased region" description="Gly residues" evidence="1">
    <location>
        <begin position="216"/>
        <end position="228"/>
    </location>
</feature>
<feature type="compositionally biased region" description="Pro residues" evidence="1">
    <location>
        <begin position="20"/>
        <end position="29"/>
    </location>
</feature>
<dbReference type="OrthoDB" id="5148443at2759"/>
<organism evidence="3 4">
    <name type="scientific">Colletotrichum asianum</name>
    <dbReference type="NCBI Taxonomy" id="702518"/>
    <lineage>
        <taxon>Eukaryota</taxon>
        <taxon>Fungi</taxon>
        <taxon>Dikarya</taxon>
        <taxon>Ascomycota</taxon>
        <taxon>Pezizomycotina</taxon>
        <taxon>Sordariomycetes</taxon>
        <taxon>Hypocreomycetidae</taxon>
        <taxon>Glomerellales</taxon>
        <taxon>Glomerellaceae</taxon>
        <taxon>Colletotrichum</taxon>
        <taxon>Colletotrichum gloeosporioides species complex</taxon>
    </lineage>
</organism>
<sequence>MDFTMEMNNKISPSEEAPERQPPPPPPPRNTLTTIMIGFLMVFSIFSVGREIRDQLYPRPNINSRAVTKRELTSWGQALDSIVSAETIDALGSDPKLRRTLMSMVDFTVDLSDTLAARYESPQLDETKQLLQDYKEKIKRSLEGLGEETDETATEGSRPVKRQFGGLGDLFSSAANALTGEATAQANGAAGAADGGGAAPAAPGLPGLPGLPGAPAPGGGAGGGGGGPPGLPGLPGLPGAGGGAGGAGGDIGGILSPLLQPLKDGLSNIGNSLVKNLDGPAMFLGIGVGAGAAQGLNLSSQEKTMAIAAKVAADNKMEATGLNPAIQNLGVGLTSTLIGSVDISSLGGNVTNQLQPIAMSLAQGLGNGTVAGLKLNANAAVSLEPVNDSSIPNVIGTFGFGLTKSVTSNLDLNSLFNQASNPNTTRTIMRILPAAASGFGKGLGQGATVGLGLQPDAAIPMQQMPDGQIDFGGISQTFAKGLTSSFLQNGTATELVNKLGSSMNMQKNGGGIPSTIDFNGQKIEVSKVAQGFARGFLQGAGDAIQGMGGVDSLIKGNATMPANGLPDSKVQFDDSLGGAASGFGVGIGGQGVLVVSALIANPQGTPMPQASTPAQGGAPAPAAPAATPSNPPQRRGLGLVPRQDNQNVPPVVSVNTTNGFNLSVVINAQTISMAAQAGVNALTCQGVGGLGLVFLGLLKSKTVALDQFSNNGNVTKVLKQAIPTGIIKIANDGNFYAIDGGVVRDSLGNNIIGAASGVEINGMKLPGWIAFLVLHILFAIVAYINVLPLAIGLEHARNILIRINVPHILPNVHRWNNIMWLFIIAPSTIVVLIFGVLVFGQSGHFRTAHGIISLLTTLVGIGAFLLHLAIKARAPPPLPNARTPPIPLTALPNIRVYVNQLFLILSFASVISGFADLSSVALCFTQVVPFDLALMLGFGLSTVFVLGSSISGLDIALTFRDFLKRRKGEKDIGAIEGGKGVMSGKISQPVVREEKLKGKSFA</sequence>
<keyword evidence="4" id="KW-1185">Reference proteome</keyword>
<feature type="region of interest" description="Disordered" evidence="1">
    <location>
        <begin position="605"/>
        <end position="646"/>
    </location>
</feature>
<reference evidence="3 4" key="1">
    <citation type="submission" date="2019-12" db="EMBL/GenBank/DDBJ databases">
        <title>A genome sequence resource for the geographically widespread anthracnose pathogen Colletotrichum asianum.</title>
        <authorList>
            <person name="Meng Y."/>
        </authorList>
    </citation>
    <scope>NUCLEOTIDE SEQUENCE [LARGE SCALE GENOMIC DNA]</scope>
    <source>
        <strain evidence="3 4">ICMP 18580</strain>
    </source>
</reference>
<feature type="compositionally biased region" description="Low complexity" evidence="1">
    <location>
        <begin position="608"/>
        <end position="628"/>
    </location>
</feature>
<feature type="region of interest" description="Disordered" evidence="1">
    <location>
        <begin position="1"/>
        <end position="29"/>
    </location>
</feature>
<feature type="transmembrane region" description="Helical" evidence="2">
    <location>
        <begin position="818"/>
        <end position="839"/>
    </location>
</feature>
<gene>
    <name evidence="3" type="ORF">GQ607_012104</name>
</gene>